<feature type="domain" description="Phosphofructokinase" evidence="12">
    <location>
        <begin position="176"/>
        <end position="484"/>
    </location>
</feature>
<dbReference type="PANTHER" id="PTHR45770">
    <property type="entry name" value="ATP-DEPENDENT 6-PHOSPHOFRUCTOKINASE 1"/>
    <property type="match status" value="1"/>
</dbReference>
<feature type="compositionally biased region" description="Basic and acidic residues" evidence="11">
    <location>
        <begin position="34"/>
        <end position="45"/>
    </location>
</feature>
<keyword evidence="9" id="KW-0324">Glycolysis</keyword>
<dbReference type="InterPro" id="IPR050929">
    <property type="entry name" value="PFKA"/>
</dbReference>
<dbReference type="FunFam" id="3.40.50.450:FF:000002">
    <property type="entry name" value="ATP-dependent 6-phosphofructokinase"/>
    <property type="match status" value="1"/>
</dbReference>
<dbReference type="EMBL" id="CAMPGE010004497">
    <property type="protein sequence ID" value="CAI2363346.1"/>
    <property type="molecule type" value="Genomic_DNA"/>
</dbReference>
<evidence type="ECO:0000259" key="12">
    <source>
        <dbReference type="Pfam" id="PF00365"/>
    </source>
</evidence>
<evidence type="ECO:0000256" key="8">
    <source>
        <dbReference type="ARBA" id="ARBA00022842"/>
    </source>
</evidence>
<comment type="catalytic activity">
    <reaction evidence="10">
        <text>beta-D-fructose 6-phosphate + ATP = beta-D-fructose 1,6-bisphosphate + ADP + H(+)</text>
        <dbReference type="Rhea" id="RHEA:16109"/>
        <dbReference type="ChEBI" id="CHEBI:15378"/>
        <dbReference type="ChEBI" id="CHEBI:30616"/>
        <dbReference type="ChEBI" id="CHEBI:32966"/>
        <dbReference type="ChEBI" id="CHEBI:57634"/>
        <dbReference type="ChEBI" id="CHEBI:456216"/>
        <dbReference type="EC" id="2.7.1.11"/>
    </reaction>
</comment>
<organism evidence="13 14">
    <name type="scientific">Euplotes crassus</name>
    <dbReference type="NCBI Taxonomy" id="5936"/>
    <lineage>
        <taxon>Eukaryota</taxon>
        <taxon>Sar</taxon>
        <taxon>Alveolata</taxon>
        <taxon>Ciliophora</taxon>
        <taxon>Intramacronucleata</taxon>
        <taxon>Spirotrichea</taxon>
        <taxon>Hypotrichia</taxon>
        <taxon>Euplotida</taxon>
        <taxon>Euplotidae</taxon>
        <taxon>Moneuplotes</taxon>
    </lineage>
</organism>
<evidence type="ECO:0000313" key="13">
    <source>
        <dbReference type="EMBL" id="CAI2363346.1"/>
    </source>
</evidence>
<dbReference type="InterPro" id="IPR035966">
    <property type="entry name" value="PKF_sf"/>
</dbReference>
<feature type="region of interest" description="Disordered" evidence="11">
    <location>
        <begin position="34"/>
        <end position="57"/>
    </location>
</feature>
<dbReference type="AlphaFoldDB" id="A0AAD1XA44"/>
<evidence type="ECO:0000313" key="14">
    <source>
        <dbReference type="Proteomes" id="UP001295684"/>
    </source>
</evidence>
<dbReference type="SUPFAM" id="SSF53784">
    <property type="entry name" value="Phosphofructokinase"/>
    <property type="match status" value="1"/>
</dbReference>
<dbReference type="PRINTS" id="PR00476">
    <property type="entry name" value="PHFRCTKINASE"/>
</dbReference>
<keyword evidence="5" id="KW-0547">Nucleotide-binding</keyword>
<evidence type="ECO:0000256" key="10">
    <source>
        <dbReference type="ARBA" id="ARBA00048070"/>
    </source>
</evidence>
<sequence length="592" mass="65018">MSESNQTNQWIQLAGAVIAGAALSYLLQSTTRRKSDSKAPLEEAKKPRKNSLGEGLDLSKERTFTMRKIEKLKEGSSKFIEGLTNLSEVAISRVPHLAETHDCDVYTSPLLGDASQRDIAGKGTTGFLPDEAFSSVKKFVLSGKSYQCYEDIARELKFLRAGPRKQIFWNPKEVKAAIVTCGGLCPGLNVVIRELVMTLWFNYGVKDIFGVKWGYQGFHKASNIIKLTPKIVKRIHNEGGTFLGSSRGGFDEKVIIDICKEKGINHLYIIGGDGTHRGIYKLYEYATENKERISICGIPKTIDNDIPLIDKSFGFDTAVAVAEQIISCANNEAESAEFGVGMVKLMGRDSGEIAAAAAQASRDVNICLIPESPFEVEGEYGLCETVCQRIISKNHCTIVVAEGADDAIIDANLAKEGKADAGGHVKHADIGTYLKNKIVAYAKENYDINITLKYIDPTYTIRSVSANAGDTIICTKLAQNSVHAAMAGYTGFSIGTVKDTTAIIPIKSINNSAKRKMDLNERTWQRVIASTGQPQMVCPENMEKITEKVQEYALEKQKKHQKLIEEQVVMSEVILEAFDTQENAEGDEENDS</sequence>
<dbReference type="InterPro" id="IPR000023">
    <property type="entry name" value="Phosphofructokinase_dom"/>
</dbReference>
<evidence type="ECO:0000256" key="7">
    <source>
        <dbReference type="ARBA" id="ARBA00022840"/>
    </source>
</evidence>
<dbReference type="Pfam" id="PF00365">
    <property type="entry name" value="PFK"/>
    <property type="match status" value="1"/>
</dbReference>
<proteinExistence type="predicted"/>
<comment type="caution">
    <text evidence="13">The sequence shown here is derived from an EMBL/GenBank/DDBJ whole genome shotgun (WGS) entry which is preliminary data.</text>
</comment>
<evidence type="ECO:0000256" key="5">
    <source>
        <dbReference type="ARBA" id="ARBA00022741"/>
    </source>
</evidence>
<dbReference type="Gene3D" id="3.40.50.450">
    <property type="match status" value="1"/>
</dbReference>
<keyword evidence="7" id="KW-0067">ATP-binding</keyword>
<evidence type="ECO:0000256" key="11">
    <source>
        <dbReference type="SAM" id="MobiDB-lite"/>
    </source>
</evidence>
<dbReference type="InterPro" id="IPR022953">
    <property type="entry name" value="ATP_PFK"/>
</dbReference>
<evidence type="ECO:0000256" key="3">
    <source>
        <dbReference type="ARBA" id="ARBA00022679"/>
    </source>
</evidence>
<evidence type="ECO:0000256" key="9">
    <source>
        <dbReference type="ARBA" id="ARBA00023152"/>
    </source>
</evidence>
<keyword evidence="8" id="KW-0460">Magnesium</keyword>
<evidence type="ECO:0000256" key="1">
    <source>
        <dbReference type="ARBA" id="ARBA00001946"/>
    </source>
</evidence>
<comment type="cofactor">
    <cofactor evidence="1">
        <name>Mg(2+)</name>
        <dbReference type="ChEBI" id="CHEBI:18420"/>
    </cofactor>
</comment>
<dbReference type="GO" id="GO:0046872">
    <property type="term" value="F:metal ion binding"/>
    <property type="evidence" value="ECO:0007669"/>
    <property type="project" value="UniProtKB-KW"/>
</dbReference>
<dbReference type="Proteomes" id="UP001295684">
    <property type="component" value="Unassembled WGS sequence"/>
</dbReference>
<gene>
    <name evidence="13" type="ORF">ECRASSUSDP1_LOCUS4679</name>
</gene>
<keyword evidence="4" id="KW-0479">Metal-binding</keyword>
<evidence type="ECO:0000256" key="6">
    <source>
        <dbReference type="ARBA" id="ARBA00022777"/>
    </source>
</evidence>
<name>A0AAD1XA44_EUPCR</name>
<keyword evidence="3" id="KW-0808">Transferase</keyword>
<comment type="function">
    <text evidence="2">Catalyzes the phosphorylation of D-fructose 6-phosphate to fructose 1,6-bisphosphate by ATP, the first committing step of glycolysis.</text>
</comment>
<evidence type="ECO:0000256" key="2">
    <source>
        <dbReference type="ARBA" id="ARBA00002659"/>
    </source>
</evidence>
<keyword evidence="14" id="KW-1185">Reference proteome</keyword>
<keyword evidence="6" id="KW-0418">Kinase</keyword>
<dbReference type="GO" id="GO:0006002">
    <property type="term" value="P:fructose 6-phosphate metabolic process"/>
    <property type="evidence" value="ECO:0007669"/>
    <property type="project" value="InterPro"/>
</dbReference>
<evidence type="ECO:0000256" key="4">
    <source>
        <dbReference type="ARBA" id="ARBA00022723"/>
    </source>
</evidence>
<protein>
    <recommendedName>
        <fullName evidence="12">Phosphofructokinase domain-containing protein</fullName>
    </recommendedName>
</protein>
<dbReference type="NCBIfam" id="NF005301">
    <property type="entry name" value="PRK06830.1"/>
    <property type="match status" value="1"/>
</dbReference>
<dbReference type="GO" id="GO:0005737">
    <property type="term" value="C:cytoplasm"/>
    <property type="evidence" value="ECO:0007669"/>
    <property type="project" value="UniProtKB-ARBA"/>
</dbReference>
<dbReference type="GO" id="GO:0005524">
    <property type="term" value="F:ATP binding"/>
    <property type="evidence" value="ECO:0007669"/>
    <property type="project" value="UniProtKB-KW"/>
</dbReference>
<dbReference type="GO" id="GO:0003872">
    <property type="term" value="F:6-phosphofructokinase activity"/>
    <property type="evidence" value="ECO:0007669"/>
    <property type="project" value="UniProtKB-EC"/>
</dbReference>
<accession>A0AAD1XA44</accession>
<reference evidence="13" key="1">
    <citation type="submission" date="2023-07" db="EMBL/GenBank/DDBJ databases">
        <authorList>
            <consortium name="AG Swart"/>
            <person name="Singh M."/>
            <person name="Singh A."/>
            <person name="Seah K."/>
            <person name="Emmerich C."/>
        </authorList>
    </citation>
    <scope>NUCLEOTIDE SEQUENCE</scope>
    <source>
        <strain evidence="13">DP1</strain>
    </source>
</reference>